<organism evidence="1 2">
    <name type="scientific">Amborella trichopoda</name>
    <dbReference type="NCBI Taxonomy" id="13333"/>
    <lineage>
        <taxon>Eukaryota</taxon>
        <taxon>Viridiplantae</taxon>
        <taxon>Streptophyta</taxon>
        <taxon>Embryophyta</taxon>
        <taxon>Tracheophyta</taxon>
        <taxon>Spermatophyta</taxon>
        <taxon>Magnoliopsida</taxon>
        <taxon>Amborellales</taxon>
        <taxon>Amborellaceae</taxon>
        <taxon>Amborella</taxon>
    </lineage>
</organism>
<protein>
    <submittedName>
        <fullName evidence="1">Uncharacterized protein</fullName>
    </submittedName>
</protein>
<name>W1PAE6_AMBTC</name>
<sequence length="106" mass="12195">MCPSIQQVLLFLACPNIARVMCPFIPQVLLFLSYMPYSRRASCATSLGPRAPIFSIRAPKNMSPCQPLMLFRQSHENTNEEAFIYVKLILHVRRGTFHSINRGRER</sequence>
<evidence type="ECO:0000313" key="1">
    <source>
        <dbReference type="EMBL" id="ERN04908.1"/>
    </source>
</evidence>
<dbReference type="Gramene" id="ERN04908">
    <property type="protein sequence ID" value="ERN04908"/>
    <property type="gene ID" value="AMTR_s00080p00066750"/>
</dbReference>
<keyword evidence="2" id="KW-1185">Reference proteome</keyword>
<accession>W1PAE6</accession>
<proteinExistence type="predicted"/>
<dbReference type="AlphaFoldDB" id="W1PAE6"/>
<reference evidence="2" key="1">
    <citation type="journal article" date="2013" name="Science">
        <title>The Amborella genome and the evolution of flowering plants.</title>
        <authorList>
            <consortium name="Amborella Genome Project"/>
        </authorList>
    </citation>
    <scope>NUCLEOTIDE SEQUENCE [LARGE SCALE GENOMIC DNA]</scope>
</reference>
<dbReference type="Proteomes" id="UP000017836">
    <property type="component" value="Unassembled WGS sequence"/>
</dbReference>
<gene>
    <name evidence="1" type="ORF">AMTR_s00080p00066750</name>
</gene>
<dbReference type="HOGENOM" id="CLU_2226793_0_0_1"/>
<dbReference type="EMBL" id="KI394095">
    <property type="protein sequence ID" value="ERN04908.1"/>
    <property type="molecule type" value="Genomic_DNA"/>
</dbReference>
<evidence type="ECO:0000313" key="2">
    <source>
        <dbReference type="Proteomes" id="UP000017836"/>
    </source>
</evidence>